<dbReference type="InterPro" id="IPR046312">
    <property type="entry name" value="DUF6454"/>
</dbReference>
<proteinExistence type="predicted"/>
<reference evidence="3" key="1">
    <citation type="journal article" date="2019" name="Int. J. Syst. Evol. Microbiol.">
        <title>The Global Catalogue of Microorganisms (GCM) 10K type strain sequencing project: providing services to taxonomists for standard genome sequencing and annotation.</title>
        <authorList>
            <consortium name="The Broad Institute Genomics Platform"/>
            <consortium name="The Broad Institute Genome Sequencing Center for Infectious Disease"/>
            <person name="Wu L."/>
            <person name="Ma J."/>
        </authorList>
    </citation>
    <scope>NUCLEOTIDE SEQUENCE [LARGE SCALE GENOMIC DNA]</scope>
    <source>
        <strain evidence="3">CGMCC 4.7139</strain>
    </source>
</reference>
<feature type="chain" id="PRO_5045337923" evidence="1">
    <location>
        <begin position="21"/>
        <end position="319"/>
    </location>
</feature>
<sequence length="319" mass="34782">MRSTRVFRVAALVTTVLATAAATVVTTQAVGADRSAHAPLAEAVSHVNRSTQWTLARRIKLDFPTYHPQGFARVGNRLFLSSVEIIEAPVKYPAPVDGYDRTPGKGRGHVFVLDLQGNLIKDIVLGEGHMYHPGGIDADATSLWVPVAEYRPRSHAIVYRIDLRTLTVHEAFRAADHVGGVVPDPTTGRVHGVTWGSREFYVWNGTGKELSHTVNTSHFLDYQDCAKADRRTMLCTGITAYKTATGADFELGGVAVLDLHSHAARHEAPIQQWSAAGHVATRNPVHLETDHGTLRMWAAPDDGEERAGTEILVYETTVG</sequence>
<dbReference type="EMBL" id="JBHSFE010000006">
    <property type="protein sequence ID" value="MFC4607251.1"/>
    <property type="molecule type" value="Genomic_DNA"/>
</dbReference>
<comment type="caution">
    <text evidence="2">The sequence shown here is derived from an EMBL/GenBank/DDBJ whole genome shotgun (WGS) entry which is preliminary data.</text>
</comment>
<evidence type="ECO:0000313" key="3">
    <source>
        <dbReference type="Proteomes" id="UP001595993"/>
    </source>
</evidence>
<dbReference type="Proteomes" id="UP001595993">
    <property type="component" value="Unassembled WGS sequence"/>
</dbReference>
<accession>A0ABV9FYV3</accession>
<name>A0ABV9FYV3_9ACTN</name>
<evidence type="ECO:0000313" key="2">
    <source>
        <dbReference type="EMBL" id="MFC4607251.1"/>
    </source>
</evidence>
<feature type="signal peptide" evidence="1">
    <location>
        <begin position="1"/>
        <end position="20"/>
    </location>
</feature>
<keyword evidence="3" id="KW-1185">Reference proteome</keyword>
<dbReference type="SUPFAM" id="SSF63825">
    <property type="entry name" value="YWTD domain"/>
    <property type="match status" value="1"/>
</dbReference>
<evidence type="ECO:0000256" key="1">
    <source>
        <dbReference type="SAM" id="SignalP"/>
    </source>
</evidence>
<organism evidence="2 3">
    <name type="scientific">Streptomyces maoxianensis</name>
    <dbReference type="NCBI Taxonomy" id="1459942"/>
    <lineage>
        <taxon>Bacteria</taxon>
        <taxon>Bacillati</taxon>
        <taxon>Actinomycetota</taxon>
        <taxon>Actinomycetes</taxon>
        <taxon>Kitasatosporales</taxon>
        <taxon>Streptomycetaceae</taxon>
        <taxon>Streptomyces</taxon>
    </lineage>
</organism>
<dbReference type="RefSeq" id="WP_381192117.1">
    <property type="nucleotide sequence ID" value="NZ_JBHSFE010000006.1"/>
</dbReference>
<keyword evidence="1" id="KW-0732">Signal</keyword>
<protein>
    <submittedName>
        <fullName evidence="2">DUF6454 family protein</fullName>
    </submittedName>
</protein>
<dbReference type="Pfam" id="PF20055">
    <property type="entry name" value="DUF6454"/>
    <property type="match status" value="1"/>
</dbReference>
<gene>
    <name evidence="2" type="ORF">ACFO9E_05365</name>
</gene>